<feature type="binding site" evidence="7">
    <location>
        <position position="223"/>
    </location>
    <ligand>
        <name>S-adenosyl-L-methionine</name>
        <dbReference type="ChEBI" id="CHEBI:59789"/>
    </ligand>
</feature>
<evidence type="ECO:0000313" key="11">
    <source>
        <dbReference type="Proteomes" id="UP000242642"/>
    </source>
</evidence>
<dbReference type="EMBL" id="FOHV01000018">
    <property type="protein sequence ID" value="SET33801.1"/>
    <property type="molecule type" value="Genomic_DNA"/>
</dbReference>
<evidence type="ECO:0000256" key="9">
    <source>
        <dbReference type="PROSITE-ProRule" id="PRU10015"/>
    </source>
</evidence>
<dbReference type="AlphaFoldDB" id="A0A1I0DPZ3"/>
<evidence type="ECO:0000256" key="7">
    <source>
        <dbReference type="HAMAP-Rule" id="MF_01011"/>
    </source>
</evidence>
<accession>A0A1I0DPZ3</accession>
<dbReference type="GO" id="GO:0030697">
    <property type="term" value="F:tRNA (uracil(54)-C5)-methyltransferase activity, S-adenosyl methionine-dependent"/>
    <property type="evidence" value="ECO:0007669"/>
    <property type="project" value="UniProtKB-UniRule"/>
</dbReference>
<feature type="active site" description="Nucleophile" evidence="7 8">
    <location>
        <position position="325"/>
    </location>
</feature>
<dbReference type="InterPro" id="IPR030391">
    <property type="entry name" value="MeTrfase_TrmA_CS"/>
</dbReference>
<dbReference type="HAMAP" id="MF_01011">
    <property type="entry name" value="RNA_methyltr_TrmA"/>
    <property type="match status" value="1"/>
</dbReference>
<dbReference type="Gene3D" id="3.40.50.150">
    <property type="entry name" value="Vaccinia Virus protein VP39"/>
    <property type="match status" value="1"/>
</dbReference>
<comment type="catalytic activity">
    <reaction evidence="6 7">
        <text>uridine(54) in tRNA + S-adenosyl-L-methionine = 5-methyluridine(54) in tRNA + S-adenosyl-L-homocysteine + H(+)</text>
        <dbReference type="Rhea" id="RHEA:42712"/>
        <dbReference type="Rhea" id="RHEA-COMP:10167"/>
        <dbReference type="Rhea" id="RHEA-COMP:10193"/>
        <dbReference type="ChEBI" id="CHEBI:15378"/>
        <dbReference type="ChEBI" id="CHEBI:57856"/>
        <dbReference type="ChEBI" id="CHEBI:59789"/>
        <dbReference type="ChEBI" id="CHEBI:65315"/>
        <dbReference type="ChEBI" id="CHEBI:74447"/>
        <dbReference type="EC" id="2.1.1.35"/>
    </reaction>
</comment>
<dbReference type="InterPro" id="IPR010280">
    <property type="entry name" value="U5_MeTrfase_fam"/>
</dbReference>
<evidence type="ECO:0000256" key="5">
    <source>
        <dbReference type="ARBA" id="ARBA00051255"/>
    </source>
</evidence>
<keyword evidence="4 7" id="KW-0819">tRNA processing</keyword>
<evidence type="ECO:0000256" key="6">
    <source>
        <dbReference type="ARBA" id="ARBA00052788"/>
    </source>
</evidence>
<feature type="binding site" evidence="7 8">
    <location>
        <position position="218"/>
    </location>
    <ligand>
        <name>S-adenosyl-L-methionine</name>
        <dbReference type="ChEBI" id="CHEBI:59789"/>
    </ligand>
</feature>
<protein>
    <recommendedName>
        <fullName evidence="7">tRNA/tmRNA (uracil-C(5))-methyltransferase</fullName>
        <ecNumber evidence="7">2.1.1.35</ecNumber>
    </recommendedName>
    <alternativeName>
        <fullName evidence="7">tRNA (uracil(54)-C(5))-methyltransferase</fullName>
    </alternativeName>
    <alternativeName>
        <fullName evidence="7">tRNA(m5U54)-methyltransferase</fullName>
        <shortName evidence="7">RUMT</shortName>
    </alternativeName>
    <alternativeName>
        <fullName evidence="7">tmRNA (uracil(341)-C(5))-methyltransferase</fullName>
    </alternativeName>
</protein>
<dbReference type="GO" id="GO:0005829">
    <property type="term" value="C:cytosol"/>
    <property type="evidence" value="ECO:0007669"/>
    <property type="project" value="TreeGrafter"/>
</dbReference>
<dbReference type="CDD" id="cd02440">
    <property type="entry name" value="AdoMet_MTases"/>
    <property type="match status" value="1"/>
</dbReference>
<comment type="function">
    <text evidence="7">Dual-specificity methyltransferase that catalyzes the formation of 5-methyluridine at position 54 (m5U54) in all tRNAs, and that of position 341 (m5U341) in tmRNA (transfer-mRNA).</text>
</comment>
<keyword evidence="2 7" id="KW-0808">Transferase</keyword>
<dbReference type="InterPro" id="IPR029063">
    <property type="entry name" value="SAM-dependent_MTases_sf"/>
</dbReference>
<dbReference type="OrthoDB" id="9804590at2"/>
<dbReference type="PROSITE" id="PS51687">
    <property type="entry name" value="SAM_MT_RNA_M5U"/>
    <property type="match status" value="1"/>
</dbReference>
<dbReference type="Proteomes" id="UP000242642">
    <property type="component" value="Unassembled WGS sequence"/>
</dbReference>
<dbReference type="NCBIfam" id="TIGR02143">
    <property type="entry name" value="trmA_only"/>
    <property type="match status" value="1"/>
</dbReference>
<comment type="catalytic activity">
    <reaction evidence="5 7">
        <text>uridine(341) in tmRNA + S-adenosyl-L-methionine = 5-methyluridine(341) in tmRNA + S-adenosyl-L-homocysteine + H(+)</text>
        <dbReference type="Rhea" id="RHEA:43612"/>
        <dbReference type="Rhea" id="RHEA-COMP:10630"/>
        <dbReference type="Rhea" id="RHEA-COMP:10631"/>
        <dbReference type="ChEBI" id="CHEBI:15378"/>
        <dbReference type="ChEBI" id="CHEBI:57856"/>
        <dbReference type="ChEBI" id="CHEBI:59789"/>
        <dbReference type="ChEBI" id="CHEBI:65315"/>
        <dbReference type="ChEBI" id="CHEBI:74447"/>
    </reaction>
</comment>
<organism evidence="10 11">
    <name type="scientific">Thorsellia anophelis DSM 18579</name>
    <dbReference type="NCBI Taxonomy" id="1123402"/>
    <lineage>
        <taxon>Bacteria</taxon>
        <taxon>Pseudomonadati</taxon>
        <taxon>Pseudomonadota</taxon>
        <taxon>Gammaproteobacteria</taxon>
        <taxon>Enterobacterales</taxon>
        <taxon>Thorselliaceae</taxon>
        <taxon>Thorsellia</taxon>
    </lineage>
</organism>
<dbReference type="EC" id="2.1.1.35" evidence="7"/>
<dbReference type="PROSITE" id="PS01230">
    <property type="entry name" value="TRMA_1"/>
    <property type="match status" value="1"/>
</dbReference>
<evidence type="ECO:0000256" key="4">
    <source>
        <dbReference type="ARBA" id="ARBA00022694"/>
    </source>
</evidence>
<name>A0A1I0DPZ3_9GAMM</name>
<dbReference type="SUPFAM" id="SSF53335">
    <property type="entry name" value="S-adenosyl-L-methionine-dependent methyltransferases"/>
    <property type="match status" value="1"/>
</dbReference>
<feature type="binding site" evidence="7 8">
    <location>
        <position position="239"/>
    </location>
    <ligand>
        <name>S-adenosyl-L-methionine</name>
        <dbReference type="ChEBI" id="CHEBI:59789"/>
    </ligand>
</feature>
<dbReference type="GO" id="GO:0000049">
    <property type="term" value="F:tRNA binding"/>
    <property type="evidence" value="ECO:0007669"/>
    <property type="project" value="TreeGrafter"/>
</dbReference>
<keyword evidence="1 7" id="KW-0489">Methyltransferase</keyword>
<feature type="active site" evidence="9">
    <location>
        <position position="325"/>
    </location>
</feature>
<feature type="binding site" evidence="7 8">
    <location>
        <position position="300"/>
    </location>
    <ligand>
        <name>S-adenosyl-L-methionine</name>
        <dbReference type="ChEBI" id="CHEBI:59789"/>
    </ligand>
</feature>
<gene>
    <name evidence="7" type="primary">trmA</name>
    <name evidence="10" type="ORF">SAMN02583745_02043</name>
</gene>
<feature type="active site" description="Proton acceptor" evidence="7">
    <location>
        <position position="359"/>
    </location>
</feature>
<dbReference type="PROSITE" id="PS01231">
    <property type="entry name" value="TRMA_2"/>
    <property type="match status" value="1"/>
</dbReference>
<dbReference type="RefSeq" id="WP_093320581.1">
    <property type="nucleotide sequence ID" value="NZ_FOHV01000018.1"/>
</dbReference>
<evidence type="ECO:0000313" key="10">
    <source>
        <dbReference type="EMBL" id="SET33801.1"/>
    </source>
</evidence>
<dbReference type="FunFam" id="3.40.50.150:FF:000012">
    <property type="entry name" value="tRNA/tmRNA (uracil-C(5))-methyltransferase"/>
    <property type="match status" value="1"/>
</dbReference>
<dbReference type="Gene3D" id="2.40.50.1070">
    <property type="match status" value="1"/>
</dbReference>
<dbReference type="Pfam" id="PF05958">
    <property type="entry name" value="tRNA_U5-meth_tr"/>
    <property type="match status" value="1"/>
</dbReference>
<dbReference type="STRING" id="1123402.SAMN02583745_02043"/>
<dbReference type="FunFam" id="2.40.50.1070:FF:000001">
    <property type="entry name" value="tRNA/tmRNA (uracil-C(5))-methyltransferase"/>
    <property type="match status" value="1"/>
</dbReference>
<sequence length="367" mass="42477">MNFEKLPIELYQQQLSDKKEKLQVLLEDFGTPDIELFESPVSHYRMRAEFRIWHEGNDIFHIMFDKKTKSRIKLDQYPVASKLINQIMPVMISYLKDNLILRFRLFQIDYLSTQSGKLLVSLLYHKPLTDEWAAAIEIMKRSLNRDGFDIEIVGRAHKQKMKFNHDYIDEVFVLDDKPLIYRQVENSFTQPNAVINQKMLQWARSVTLNSQGSLLELYCGNGNFSLALADNFRSVLATEIAKSSVQAAQYNIAVNQIKNVNIIRLSAEEFTQAINGERVFKRLSGIDLSDYKDCNTILVDPPRSGLDQKSLQMIQGYSKIIYISCNPNTLVDNLAYLTQSHYIKNIALFDQFPYTEHIETGVVLEVK</sequence>
<comment type="similarity">
    <text evidence="7">Belongs to the class I-like SAM-binding methyltransferase superfamily. RNA M5U methyltransferase family. TrmA subfamily.</text>
</comment>
<evidence type="ECO:0000256" key="3">
    <source>
        <dbReference type="ARBA" id="ARBA00022691"/>
    </source>
</evidence>
<dbReference type="InterPro" id="IPR011869">
    <property type="entry name" value="TrmA_MeTrfase"/>
</dbReference>
<dbReference type="InterPro" id="IPR030390">
    <property type="entry name" value="MeTrfase_TrmA_AS"/>
</dbReference>
<evidence type="ECO:0000256" key="1">
    <source>
        <dbReference type="ARBA" id="ARBA00022603"/>
    </source>
</evidence>
<evidence type="ECO:0000256" key="2">
    <source>
        <dbReference type="ARBA" id="ARBA00022679"/>
    </source>
</evidence>
<dbReference type="GO" id="GO:0019843">
    <property type="term" value="F:rRNA binding"/>
    <property type="evidence" value="ECO:0007669"/>
    <property type="project" value="TreeGrafter"/>
</dbReference>
<proteinExistence type="inferred from homology"/>
<keyword evidence="3 7" id="KW-0949">S-adenosyl-L-methionine</keyword>
<dbReference type="PANTHER" id="PTHR47790">
    <property type="entry name" value="TRNA/TMRNA (URACIL-C(5))-METHYLTRANSFERASE"/>
    <property type="match status" value="1"/>
</dbReference>
<dbReference type="GO" id="GO:0030488">
    <property type="term" value="P:tRNA methylation"/>
    <property type="evidence" value="ECO:0007669"/>
    <property type="project" value="UniProtKB-UniRule"/>
</dbReference>
<dbReference type="PANTHER" id="PTHR47790:SF2">
    <property type="entry name" value="TRNA_TMRNA (URACIL-C(5))-METHYLTRANSFERASE"/>
    <property type="match status" value="1"/>
</dbReference>
<feature type="binding site" evidence="7 8">
    <location>
        <position position="190"/>
    </location>
    <ligand>
        <name>S-adenosyl-L-methionine</name>
        <dbReference type="ChEBI" id="CHEBI:59789"/>
    </ligand>
</feature>
<reference evidence="11" key="1">
    <citation type="submission" date="2016-10" db="EMBL/GenBank/DDBJ databases">
        <authorList>
            <person name="Varghese N."/>
            <person name="Submissions S."/>
        </authorList>
    </citation>
    <scope>NUCLEOTIDE SEQUENCE [LARGE SCALE GENOMIC DNA]</scope>
    <source>
        <strain evidence="11">DSM 18579</strain>
    </source>
</reference>
<keyword evidence="11" id="KW-1185">Reference proteome</keyword>
<evidence type="ECO:0000256" key="8">
    <source>
        <dbReference type="PROSITE-ProRule" id="PRU01024"/>
    </source>
</evidence>